<proteinExistence type="predicted"/>
<dbReference type="Proteomes" id="UP000317176">
    <property type="component" value="Unassembled WGS sequence"/>
</dbReference>
<sequence length="247" mass="27849">MDTWKIASENLKRYPHFDAQLSIAAATKLATDPKAVASHTFYPFLLYSDRWTRFAPLGKQGDVKLRPIRYSARGDAYIFSYYRHVLSRAYEAALASNALSDSILAYRRIMDEDGKGKCNIHFARDAFDTISKLGNCCVVALDISGFFESLDHDRLKAAWCELLGVKKLPEDHFRVFRAITRYTVVEKQAVYERLGYFGPKPSSKSGKPSSGYLVSYKDMPKQLCSGLEFRQKIAGGGTARRVLSMSI</sequence>
<dbReference type="AlphaFoldDB" id="A0A562LHJ0"/>
<dbReference type="OrthoDB" id="9793236at2"/>
<keyword evidence="2" id="KW-1185">Reference proteome</keyword>
<name>A0A562LHJ0_9BRAD</name>
<organism evidence="1 2">
    <name type="scientific">Bradyrhizobium daqingense</name>
    <dbReference type="NCBI Taxonomy" id="993502"/>
    <lineage>
        <taxon>Bacteria</taxon>
        <taxon>Pseudomonadati</taxon>
        <taxon>Pseudomonadota</taxon>
        <taxon>Alphaproteobacteria</taxon>
        <taxon>Hyphomicrobiales</taxon>
        <taxon>Nitrobacteraceae</taxon>
        <taxon>Bradyrhizobium</taxon>
    </lineage>
</organism>
<comment type="caution">
    <text evidence="1">The sequence shown here is derived from an EMBL/GenBank/DDBJ whole genome shotgun (WGS) entry which is preliminary data.</text>
</comment>
<dbReference type="RefSeq" id="WP_145630828.1">
    <property type="nucleotide sequence ID" value="NZ_CP088014.1"/>
</dbReference>
<dbReference type="EMBL" id="VLKL01000005">
    <property type="protein sequence ID" value="TWI07099.1"/>
    <property type="molecule type" value="Genomic_DNA"/>
</dbReference>
<evidence type="ECO:0008006" key="3">
    <source>
        <dbReference type="Google" id="ProtNLM"/>
    </source>
</evidence>
<evidence type="ECO:0000313" key="2">
    <source>
        <dbReference type="Proteomes" id="UP000317176"/>
    </source>
</evidence>
<accession>A0A562LHJ0</accession>
<gene>
    <name evidence="1" type="ORF">IQ17_02487</name>
</gene>
<reference evidence="1 2" key="1">
    <citation type="journal article" date="2015" name="Stand. Genomic Sci.">
        <title>Genomic Encyclopedia of Bacterial and Archaeal Type Strains, Phase III: the genomes of soil and plant-associated and newly described type strains.</title>
        <authorList>
            <person name="Whitman W.B."/>
            <person name="Woyke T."/>
            <person name="Klenk H.P."/>
            <person name="Zhou Y."/>
            <person name="Lilburn T.G."/>
            <person name="Beck B.J."/>
            <person name="De Vos P."/>
            <person name="Vandamme P."/>
            <person name="Eisen J.A."/>
            <person name="Garrity G."/>
            <person name="Hugenholtz P."/>
            <person name="Kyrpides N.C."/>
        </authorList>
    </citation>
    <scope>NUCLEOTIDE SEQUENCE [LARGE SCALE GENOMIC DNA]</scope>
    <source>
        <strain evidence="1 2">CGMCC 1.10947</strain>
    </source>
</reference>
<evidence type="ECO:0000313" key="1">
    <source>
        <dbReference type="EMBL" id="TWI07099.1"/>
    </source>
</evidence>
<protein>
    <recommendedName>
        <fullName evidence="3">Reverse transcriptase (RNA-dependent DNA polymerase)</fullName>
    </recommendedName>
</protein>